<evidence type="ECO:0000313" key="2">
    <source>
        <dbReference type="EMBL" id="AFK67865.1"/>
    </source>
</evidence>
<dbReference type="AlphaFoldDB" id="I3UQU4"/>
<reference evidence="2 3" key="1">
    <citation type="journal article" date="2012" name="J. Bacteriol.">
        <title>Complete Genome Sequence of the Naphthalene-Degrading Pseudomonas putida Strain ND6.</title>
        <authorList>
            <person name="Li S."/>
            <person name="Zhao H."/>
            <person name="Li Y."/>
            <person name="Niu S."/>
            <person name="Cai B."/>
        </authorList>
    </citation>
    <scope>NUCLEOTIDE SEQUENCE [LARGE SCALE GENOMIC DNA]</scope>
    <source>
        <strain evidence="2 3">ND6</strain>
    </source>
</reference>
<evidence type="ECO:0000256" key="1">
    <source>
        <dbReference type="SAM" id="MobiDB-lite"/>
    </source>
</evidence>
<dbReference type="Proteomes" id="UP000005268">
    <property type="component" value="Chromosome"/>
</dbReference>
<feature type="compositionally biased region" description="Basic and acidic residues" evidence="1">
    <location>
        <begin position="1"/>
        <end position="10"/>
    </location>
</feature>
<proteinExistence type="predicted"/>
<dbReference type="HOGENOM" id="CLU_3331804_0_0_6"/>
<dbReference type="KEGG" id="ppi:YSA_02026"/>
<gene>
    <name evidence="2" type="ORF">YSA_02026</name>
</gene>
<evidence type="ECO:0000313" key="3">
    <source>
        <dbReference type="Proteomes" id="UP000005268"/>
    </source>
</evidence>
<feature type="region of interest" description="Disordered" evidence="1">
    <location>
        <begin position="1"/>
        <end position="38"/>
    </location>
</feature>
<sequence length="38" mass="4400">MNECLLDVKAHNPKAQKPKSPKAQKPKSPKAQKLKRWF</sequence>
<feature type="compositionally biased region" description="Basic residues" evidence="1">
    <location>
        <begin position="11"/>
        <end position="38"/>
    </location>
</feature>
<accession>I3UQU4</accession>
<dbReference type="EMBL" id="CP003588">
    <property type="protein sequence ID" value="AFK67865.1"/>
    <property type="molecule type" value="Genomic_DNA"/>
</dbReference>
<name>I3UQU4_PSEPU</name>
<organism evidence="2 3">
    <name type="scientific">Pseudomonas putida ND6</name>
    <dbReference type="NCBI Taxonomy" id="231023"/>
    <lineage>
        <taxon>Bacteria</taxon>
        <taxon>Pseudomonadati</taxon>
        <taxon>Pseudomonadota</taxon>
        <taxon>Gammaproteobacteria</taxon>
        <taxon>Pseudomonadales</taxon>
        <taxon>Pseudomonadaceae</taxon>
        <taxon>Pseudomonas</taxon>
    </lineage>
</organism>
<protein>
    <submittedName>
        <fullName evidence="2">Uncharacterized protein</fullName>
    </submittedName>
</protein>